<dbReference type="RefSeq" id="WP_089746104.1">
    <property type="nucleotide sequence ID" value="NZ_FOGF01000006.1"/>
</dbReference>
<dbReference type="CDD" id="cd04335">
    <property type="entry name" value="PrdX_deacylase"/>
    <property type="match status" value="1"/>
</dbReference>
<dbReference type="Proteomes" id="UP000198556">
    <property type="component" value="Unassembled WGS sequence"/>
</dbReference>
<dbReference type="GO" id="GO:0006412">
    <property type="term" value="P:translation"/>
    <property type="evidence" value="ECO:0007669"/>
    <property type="project" value="UniProtKB-KW"/>
</dbReference>
<dbReference type="InterPro" id="IPR007214">
    <property type="entry name" value="YbaK/aa-tRNA-synth-assoc-dom"/>
</dbReference>
<dbReference type="PANTHER" id="PTHR31423">
    <property type="entry name" value="YBAK DOMAIN-CONTAINING PROTEIN"/>
    <property type="match status" value="1"/>
</dbReference>
<feature type="domain" description="YbaK/aminoacyl-tRNA synthetase-associated" evidence="3">
    <location>
        <begin position="39"/>
        <end position="146"/>
    </location>
</feature>
<evidence type="ECO:0000259" key="3">
    <source>
        <dbReference type="Pfam" id="PF04073"/>
    </source>
</evidence>
<evidence type="ECO:0000256" key="2">
    <source>
        <dbReference type="ARBA" id="ARBA00022917"/>
    </source>
</evidence>
<comment type="similarity">
    <text evidence="1">Belongs to the PRORSD1 family.</text>
</comment>
<dbReference type="AlphaFoldDB" id="A0A1H9IQU7"/>
<dbReference type="SUPFAM" id="SSF55826">
    <property type="entry name" value="YbaK/ProRS associated domain"/>
    <property type="match status" value="1"/>
</dbReference>
<dbReference type="Pfam" id="PF04073">
    <property type="entry name" value="tRNA_edit"/>
    <property type="match status" value="1"/>
</dbReference>
<protein>
    <submittedName>
        <fullName evidence="4">Ala-tRNA(Pro) deacylase</fullName>
    </submittedName>
</protein>
<dbReference type="PANTHER" id="PTHR31423:SF3">
    <property type="entry name" value="PROLYL-TRNA SYNTHETASE ASSOCIATED DOMAIN-CONTAINING PROTEIN 1-RELATED"/>
    <property type="match status" value="1"/>
</dbReference>
<sequence>MQAPTEKLVYDLLEELQIPYERLDHVPITSVKGLEFTLPGQQVKNLLLKNKKGRKYYLVILHDEKSADLKHLAELLGESRLSFASEERMMDVMQCIPGTVTPFGLLYDKDLKVQVIVDKAVDQDLTVGFHPFVNTTTLNIPFKGFVRFLEYANHDFKVVEL</sequence>
<proteinExistence type="inferred from homology"/>
<name>A0A1H9IQU7_9LACT</name>
<dbReference type="InterPro" id="IPR040285">
    <property type="entry name" value="ProX/PRXD1"/>
</dbReference>
<accession>A0A1H9IQU7</accession>
<evidence type="ECO:0000256" key="1">
    <source>
        <dbReference type="ARBA" id="ARBA00010201"/>
    </source>
</evidence>
<dbReference type="Gene3D" id="3.90.960.10">
    <property type="entry name" value="YbaK/aminoacyl-tRNA synthetase-associated domain"/>
    <property type="match status" value="1"/>
</dbReference>
<evidence type="ECO:0000313" key="5">
    <source>
        <dbReference type="Proteomes" id="UP000198556"/>
    </source>
</evidence>
<keyword evidence="5" id="KW-1185">Reference proteome</keyword>
<reference evidence="4 5" key="1">
    <citation type="submission" date="2016-10" db="EMBL/GenBank/DDBJ databases">
        <authorList>
            <person name="de Groot N.N."/>
        </authorList>
    </citation>
    <scope>NUCLEOTIDE SEQUENCE [LARGE SCALE GENOMIC DNA]</scope>
    <source>
        <strain evidence="4 5">DSM 15827</strain>
    </source>
</reference>
<dbReference type="EMBL" id="FOGF01000006">
    <property type="protein sequence ID" value="SEQ76887.1"/>
    <property type="molecule type" value="Genomic_DNA"/>
</dbReference>
<evidence type="ECO:0000313" key="4">
    <source>
        <dbReference type="EMBL" id="SEQ76887.1"/>
    </source>
</evidence>
<keyword evidence="2" id="KW-0648">Protein biosynthesis</keyword>
<dbReference type="GO" id="GO:0002161">
    <property type="term" value="F:aminoacyl-tRNA deacylase activity"/>
    <property type="evidence" value="ECO:0007669"/>
    <property type="project" value="InterPro"/>
</dbReference>
<dbReference type="InterPro" id="IPR036754">
    <property type="entry name" value="YbaK/aa-tRNA-synt-asso_dom_sf"/>
</dbReference>
<dbReference type="OrthoDB" id="9798587at2"/>
<dbReference type="STRING" id="137733.SAMN05421767_10660"/>
<organism evidence="4 5">
    <name type="scientific">Granulicatella balaenopterae</name>
    <dbReference type="NCBI Taxonomy" id="137733"/>
    <lineage>
        <taxon>Bacteria</taxon>
        <taxon>Bacillati</taxon>
        <taxon>Bacillota</taxon>
        <taxon>Bacilli</taxon>
        <taxon>Lactobacillales</taxon>
        <taxon>Carnobacteriaceae</taxon>
        <taxon>Granulicatella</taxon>
    </lineage>
</organism>
<gene>
    <name evidence="4" type="ORF">SAMN05421767_10660</name>
</gene>